<proteinExistence type="predicted"/>
<evidence type="ECO:0000313" key="2">
    <source>
        <dbReference type="Proteomes" id="UP000251431"/>
    </source>
</evidence>
<dbReference type="Proteomes" id="UP000251431">
    <property type="component" value="Unassembled WGS sequence"/>
</dbReference>
<evidence type="ECO:0000313" key="1">
    <source>
        <dbReference type="EMBL" id="SPT95563.1"/>
    </source>
</evidence>
<reference evidence="1 2" key="1">
    <citation type="submission" date="2018-06" db="EMBL/GenBank/DDBJ databases">
        <authorList>
            <consortium name="Pathogen Informatics"/>
            <person name="Doyle S."/>
        </authorList>
    </citation>
    <scope>NUCLEOTIDE SEQUENCE [LARGE SCALE GENOMIC DNA]</scope>
    <source>
        <strain evidence="1 2">NCTC7582</strain>
    </source>
</reference>
<sequence length="111" mass="12474">MKHMNFKDTLEKDLSNVFFNANELADKHVLGGQELDIVVESNLGAVKGYGKDQLMVSQEVYSHFKTILVKSSDFYIPNIGSILELDGEEYYVEEADEELGVIRIVISANES</sequence>
<accession>A0A2X0XE82</accession>
<gene>
    <name evidence="1" type="ORF">NCTC7582_00064</name>
</gene>
<organism evidence="1 2">
    <name type="scientific">Lysinibacillus capsici</name>
    <dbReference type="NCBI Taxonomy" id="2115968"/>
    <lineage>
        <taxon>Bacteria</taxon>
        <taxon>Bacillati</taxon>
        <taxon>Bacillota</taxon>
        <taxon>Bacilli</taxon>
        <taxon>Bacillales</taxon>
        <taxon>Bacillaceae</taxon>
        <taxon>Lysinibacillus</taxon>
    </lineage>
</organism>
<protein>
    <submittedName>
        <fullName evidence="1">Uncharacterized protein</fullName>
    </submittedName>
</protein>
<name>A0A2X0XE82_9BACI</name>
<dbReference type="EMBL" id="UAQE01000001">
    <property type="protein sequence ID" value="SPT95563.1"/>
    <property type="molecule type" value="Genomic_DNA"/>
</dbReference>
<dbReference type="AlphaFoldDB" id="A0A2X0XE82"/>